<evidence type="ECO:0000313" key="2">
    <source>
        <dbReference type="EMBL" id="EER14754.1"/>
    </source>
</evidence>
<dbReference type="Proteomes" id="UP000007800">
    <property type="component" value="Unassembled WGS sequence"/>
</dbReference>
<reference evidence="2 3" key="1">
    <citation type="submission" date="2008-07" db="EMBL/GenBank/DDBJ databases">
        <authorList>
            <person name="El-Sayed N."/>
            <person name="Caler E."/>
            <person name="Inman J."/>
            <person name="Amedeo P."/>
            <person name="Hass B."/>
            <person name="Wortman J."/>
        </authorList>
    </citation>
    <scope>NUCLEOTIDE SEQUENCE [LARGE SCALE GENOMIC DNA]</scope>
    <source>
        <strain evidence="3">ATCC 50983 / TXsc</strain>
    </source>
</reference>
<dbReference type="InterPro" id="IPR001932">
    <property type="entry name" value="PPM-type_phosphatase-like_dom"/>
</dbReference>
<dbReference type="Gene3D" id="3.60.40.10">
    <property type="entry name" value="PPM-type phosphatase domain"/>
    <property type="match status" value="1"/>
</dbReference>
<organism evidence="3">
    <name type="scientific">Perkinsus marinus (strain ATCC 50983 / TXsc)</name>
    <dbReference type="NCBI Taxonomy" id="423536"/>
    <lineage>
        <taxon>Eukaryota</taxon>
        <taxon>Sar</taxon>
        <taxon>Alveolata</taxon>
        <taxon>Perkinsozoa</taxon>
        <taxon>Perkinsea</taxon>
        <taxon>Perkinsida</taxon>
        <taxon>Perkinsidae</taxon>
        <taxon>Perkinsus</taxon>
    </lineage>
</organism>
<sequence>MVEEEQLEYDPPKMSVATLTKMQAGACAVSVLLAEDSYCVANVGDCRAMLVRRLIDGHERSPNSLPLRRIPPHVEVEWLTAAHNADSPIEQEKLRAEHPGEEDLVHCKQKIIELGSDGKTVGKTPANPSVGRLLF</sequence>
<dbReference type="EMBL" id="GG673921">
    <property type="protein sequence ID" value="EER14754.1"/>
    <property type="molecule type" value="Genomic_DNA"/>
</dbReference>
<dbReference type="InParanoid" id="C5KL81"/>
<dbReference type="SUPFAM" id="SSF81606">
    <property type="entry name" value="PP2C-like"/>
    <property type="match status" value="1"/>
</dbReference>
<dbReference type="OrthoDB" id="420076at2759"/>
<dbReference type="AlphaFoldDB" id="C5KL81"/>
<dbReference type="InterPro" id="IPR036457">
    <property type="entry name" value="PPM-type-like_dom_sf"/>
</dbReference>
<dbReference type="GeneID" id="9045941"/>
<evidence type="ECO:0000313" key="3">
    <source>
        <dbReference type="Proteomes" id="UP000007800"/>
    </source>
</evidence>
<evidence type="ECO:0000259" key="1">
    <source>
        <dbReference type="Pfam" id="PF00481"/>
    </source>
</evidence>
<protein>
    <recommendedName>
        <fullName evidence="1">PPM-type phosphatase domain-containing protein</fullName>
    </recommendedName>
</protein>
<proteinExistence type="predicted"/>
<accession>C5KL81</accession>
<name>C5KL81_PERM5</name>
<feature type="domain" description="PPM-type phosphatase" evidence="1">
    <location>
        <begin position="18"/>
        <end position="95"/>
    </location>
</feature>
<dbReference type="Pfam" id="PF00481">
    <property type="entry name" value="PP2C"/>
    <property type="match status" value="1"/>
</dbReference>
<dbReference type="RefSeq" id="XP_002782958.1">
    <property type="nucleotide sequence ID" value="XM_002782912.1"/>
</dbReference>
<gene>
    <name evidence="2" type="ORF">Pmar_PMAR015286</name>
</gene>
<keyword evidence="3" id="KW-1185">Reference proteome</keyword>